<protein>
    <submittedName>
        <fullName evidence="1">Uncharacterized protein</fullName>
    </submittedName>
</protein>
<name>A0ABR1M9G9_9PEZI</name>
<organism evidence="1 2">
    <name type="scientific">Phyllosticta citribraziliensis</name>
    <dbReference type="NCBI Taxonomy" id="989973"/>
    <lineage>
        <taxon>Eukaryota</taxon>
        <taxon>Fungi</taxon>
        <taxon>Dikarya</taxon>
        <taxon>Ascomycota</taxon>
        <taxon>Pezizomycotina</taxon>
        <taxon>Dothideomycetes</taxon>
        <taxon>Dothideomycetes incertae sedis</taxon>
        <taxon>Botryosphaeriales</taxon>
        <taxon>Phyllostictaceae</taxon>
        <taxon>Phyllosticta</taxon>
    </lineage>
</organism>
<keyword evidence="2" id="KW-1185">Reference proteome</keyword>
<proteinExistence type="predicted"/>
<comment type="caution">
    <text evidence="1">The sequence shown here is derived from an EMBL/GenBank/DDBJ whole genome shotgun (WGS) entry which is preliminary data.</text>
</comment>
<dbReference type="EMBL" id="JBBPEH010000001">
    <property type="protein sequence ID" value="KAK7544513.1"/>
    <property type="molecule type" value="Genomic_DNA"/>
</dbReference>
<evidence type="ECO:0000313" key="1">
    <source>
        <dbReference type="EMBL" id="KAK7544513.1"/>
    </source>
</evidence>
<reference evidence="1 2" key="1">
    <citation type="submission" date="2024-04" db="EMBL/GenBank/DDBJ databases">
        <title>Phyllosticta paracitricarpa is synonymous to the EU quarantine fungus P. citricarpa based on phylogenomic analyses.</title>
        <authorList>
            <consortium name="Lawrence Berkeley National Laboratory"/>
            <person name="Van ingen-buijs V.A."/>
            <person name="Van westerhoven A.C."/>
            <person name="Haridas S."/>
            <person name="Skiadas P."/>
            <person name="Martin F."/>
            <person name="Groenewald J.Z."/>
            <person name="Crous P.W."/>
            <person name="Seidl M.F."/>
        </authorList>
    </citation>
    <scope>NUCLEOTIDE SEQUENCE [LARGE SCALE GENOMIC DNA]</scope>
    <source>
        <strain evidence="1 2">CPC 17464</strain>
    </source>
</reference>
<dbReference type="RefSeq" id="XP_066659748.1">
    <property type="nucleotide sequence ID" value="XM_066794668.1"/>
</dbReference>
<gene>
    <name evidence="1" type="ORF">J3D65DRAFT_22968</name>
</gene>
<evidence type="ECO:0000313" key="2">
    <source>
        <dbReference type="Proteomes" id="UP001360953"/>
    </source>
</evidence>
<dbReference type="Proteomes" id="UP001360953">
    <property type="component" value="Unassembled WGS sequence"/>
</dbReference>
<sequence length="347" mass="38517">MLPERPKGPRFGLCAGKTRLTSRLLSGKGRRGALPLPCSLRVGRRCPLPSPHALPGFPCANQSSHIDRFQSSKVLQRATARALFPSGVPPARARPAPSQGPPLCVGLTREKKVKMCPASLTREADAHNLEHEAFAVGNQDESLPQPRPSPSRSRTSAAVLYLAHLYPHDKLLFSSKHSLDKHLGACEPNFSANWVTRSSQLALSVSRLRPFVTVHSLAYFPRLGDDNRTHGILRLCESGPECSLFPTLSDAYVLLVSCLLQRIKLPNCSAFYHRVRNDSFHHGMFQIMLLKATHLKFEERQSSLCHGSPILDAQAPDVIRAGQRVSHVRFRHAHLTIRRRQCSSQPK</sequence>
<accession>A0ABR1M9G9</accession>
<dbReference type="GeneID" id="92027574"/>